<evidence type="ECO:0000256" key="3">
    <source>
        <dbReference type="ARBA" id="ARBA00022553"/>
    </source>
</evidence>
<evidence type="ECO:0000259" key="12">
    <source>
        <dbReference type="PROSITE" id="PS50113"/>
    </source>
</evidence>
<dbReference type="Gene3D" id="3.30.565.10">
    <property type="entry name" value="Histidine kinase-like ATPase, C-terminal domain"/>
    <property type="match status" value="1"/>
</dbReference>
<dbReference type="InterPro" id="IPR029016">
    <property type="entry name" value="GAF-like_dom_sf"/>
</dbReference>
<dbReference type="SMART" id="SM00387">
    <property type="entry name" value="HATPase_c"/>
    <property type="match status" value="1"/>
</dbReference>
<protein>
    <recommendedName>
        <fullName evidence="2">histidine kinase</fullName>
        <ecNumber evidence="2">2.7.13.3</ecNumber>
    </recommendedName>
</protein>
<dbReference type="GO" id="GO:0005524">
    <property type="term" value="F:ATP binding"/>
    <property type="evidence" value="ECO:0007669"/>
    <property type="project" value="UniProtKB-KW"/>
</dbReference>
<feature type="domain" description="Protein kinase" evidence="9">
    <location>
        <begin position="8"/>
        <end position="268"/>
    </location>
</feature>
<comment type="catalytic activity">
    <reaction evidence="1">
        <text>ATP + protein L-histidine = ADP + protein N-phospho-L-histidine.</text>
        <dbReference type="EC" id="2.7.13.3"/>
    </reaction>
</comment>
<dbReference type="PROSITE" id="PS50112">
    <property type="entry name" value="PAS"/>
    <property type="match status" value="1"/>
</dbReference>
<dbReference type="InterPro" id="IPR001610">
    <property type="entry name" value="PAC"/>
</dbReference>
<dbReference type="InterPro" id="IPR027417">
    <property type="entry name" value="P-loop_NTPase"/>
</dbReference>
<dbReference type="InterPro" id="IPR004358">
    <property type="entry name" value="Sig_transdc_His_kin-like_C"/>
</dbReference>
<dbReference type="Gene3D" id="1.10.510.10">
    <property type="entry name" value="Transferase(Phosphotransferase) domain 1"/>
    <property type="match status" value="1"/>
</dbReference>
<dbReference type="CDD" id="cd00130">
    <property type="entry name" value="PAS"/>
    <property type="match status" value="1"/>
</dbReference>
<keyword evidence="3" id="KW-0597">Phosphoprotein</keyword>
<dbReference type="InterPro" id="IPR036097">
    <property type="entry name" value="HisK_dim/P_sf"/>
</dbReference>
<dbReference type="InterPro" id="IPR011990">
    <property type="entry name" value="TPR-like_helical_dom_sf"/>
</dbReference>
<dbReference type="EC" id="2.7.13.3" evidence="2"/>
<evidence type="ECO:0000313" key="13">
    <source>
        <dbReference type="EMBL" id="OOM16051.1"/>
    </source>
</evidence>
<dbReference type="InterPro" id="IPR003661">
    <property type="entry name" value="HisK_dim/P_dom"/>
</dbReference>
<dbReference type="Proteomes" id="UP000191154">
    <property type="component" value="Unassembled WGS sequence"/>
</dbReference>
<name>A0A1S8NIF4_CLOSA</name>
<organism evidence="13 14">
    <name type="scientific">Clostridium saccharobutylicum</name>
    <dbReference type="NCBI Taxonomy" id="169679"/>
    <lineage>
        <taxon>Bacteria</taxon>
        <taxon>Bacillati</taxon>
        <taxon>Bacillota</taxon>
        <taxon>Clostridia</taxon>
        <taxon>Eubacteriales</taxon>
        <taxon>Clostridiaceae</taxon>
        <taxon>Clostridium</taxon>
    </lineage>
</organism>
<dbReference type="Pfam" id="PF13191">
    <property type="entry name" value="AAA_16"/>
    <property type="match status" value="1"/>
</dbReference>
<keyword evidence="8" id="KW-0902">Two-component regulatory system</keyword>
<dbReference type="InterPro" id="IPR005467">
    <property type="entry name" value="His_kinase_dom"/>
</dbReference>
<dbReference type="Gene3D" id="3.30.450.20">
    <property type="entry name" value="PAS domain"/>
    <property type="match status" value="1"/>
</dbReference>
<evidence type="ECO:0000256" key="5">
    <source>
        <dbReference type="ARBA" id="ARBA00022741"/>
    </source>
</evidence>
<proteinExistence type="predicted"/>
<dbReference type="SMART" id="SM00091">
    <property type="entry name" value="PAS"/>
    <property type="match status" value="1"/>
</dbReference>
<dbReference type="Gene3D" id="3.40.50.300">
    <property type="entry name" value="P-loop containing nucleotide triphosphate hydrolases"/>
    <property type="match status" value="1"/>
</dbReference>
<dbReference type="Gene3D" id="3.30.200.20">
    <property type="entry name" value="Phosphorylase Kinase, domain 1"/>
    <property type="match status" value="1"/>
</dbReference>
<dbReference type="SMART" id="SM00065">
    <property type="entry name" value="GAF"/>
    <property type="match status" value="1"/>
</dbReference>
<dbReference type="PRINTS" id="PR00344">
    <property type="entry name" value="BCTRLSENSOR"/>
</dbReference>
<dbReference type="CDD" id="cd00082">
    <property type="entry name" value="HisKA"/>
    <property type="match status" value="1"/>
</dbReference>
<dbReference type="PANTHER" id="PTHR43642:SF1">
    <property type="entry name" value="HYBRID SIGNAL TRANSDUCTION HISTIDINE KINASE G"/>
    <property type="match status" value="1"/>
</dbReference>
<keyword evidence="5" id="KW-0547">Nucleotide-binding</keyword>
<comment type="caution">
    <text evidence="13">The sequence shown here is derived from an EMBL/GenBank/DDBJ whole genome shotgun (WGS) entry which is preliminary data.</text>
</comment>
<dbReference type="Pfam" id="PF01590">
    <property type="entry name" value="GAF"/>
    <property type="match status" value="1"/>
</dbReference>
<feature type="domain" description="PAC" evidence="12">
    <location>
        <begin position="1567"/>
        <end position="1620"/>
    </location>
</feature>
<evidence type="ECO:0000256" key="6">
    <source>
        <dbReference type="ARBA" id="ARBA00022777"/>
    </source>
</evidence>
<dbReference type="InterPro" id="IPR035965">
    <property type="entry name" value="PAS-like_dom_sf"/>
</dbReference>
<dbReference type="InterPro" id="IPR000700">
    <property type="entry name" value="PAS-assoc_C"/>
</dbReference>
<evidence type="ECO:0000256" key="8">
    <source>
        <dbReference type="ARBA" id="ARBA00023012"/>
    </source>
</evidence>
<reference evidence="13 14" key="1">
    <citation type="submission" date="2016-05" db="EMBL/GenBank/DDBJ databases">
        <title>Microbial solvent formation.</title>
        <authorList>
            <person name="Poehlein A."/>
            <person name="Montoya Solano J.D."/>
            <person name="Flitsch S."/>
            <person name="Krabben P."/>
            <person name="Duerre P."/>
            <person name="Daniel R."/>
        </authorList>
    </citation>
    <scope>NUCLEOTIDE SEQUENCE [LARGE SCALE GENOMIC DNA]</scope>
    <source>
        <strain evidence="13 14">L1-8</strain>
    </source>
</reference>
<dbReference type="PANTHER" id="PTHR43642">
    <property type="entry name" value="HYBRID SIGNAL TRANSDUCTION HISTIDINE KINASE G"/>
    <property type="match status" value="1"/>
</dbReference>
<dbReference type="GO" id="GO:0000155">
    <property type="term" value="F:phosphorelay sensor kinase activity"/>
    <property type="evidence" value="ECO:0007669"/>
    <property type="project" value="InterPro"/>
</dbReference>
<feature type="domain" description="PAS" evidence="11">
    <location>
        <begin position="1490"/>
        <end position="1563"/>
    </location>
</feature>
<evidence type="ECO:0000313" key="14">
    <source>
        <dbReference type="Proteomes" id="UP000191154"/>
    </source>
</evidence>
<dbReference type="SUPFAM" id="SSF55781">
    <property type="entry name" value="GAF domain-like"/>
    <property type="match status" value="1"/>
</dbReference>
<evidence type="ECO:0000259" key="11">
    <source>
        <dbReference type="PROSITE" id="PS50112"/>
    </source>
</evidence>
<gene>
    <name evidence="13" type="primary">tmoS_2</name>
    <name evidence="13" type="ORF">CLOSAC_03220</name>
</gene>
<feature type="domain" description="Histidine kinase" evidence="10">
    <location>
        <begin position="1714"/>
        <end position="1936"/>
    </location>
</feature>
<keyword evidence="7" id="KW-0067">ATP-binding</keyword>
<dbReference type="Gene3D" id="1.10.287.130">
    <property type="match status" value="1"/>
</dbReference>
<dbReference type="PROSITE" id="PS50011">
    <property type="entry name" value="PROTEIN_KINASE_DOM"/>
    <property type="match status" value="1"/>
</dbReference>
<dbReference type="SMART" id="SM00388">
    <property type="entry name" value="HisKA"/>
    <property type="match status" value="1"/>
</dbReference>
<dbReference type="SUPFAM" id="SSF48452">
    <property type="entry name" value="TPR-like"/>
    <property type="match status" value="1"/>
</dbReference>
<evidence type="ECO:0000259" key="10">
    <source>
        <dbReference type="PROSITE" id="PS50109"/>
    </source>
</evidence>
<dbReference type="InterPro" id="IPR019734">
    <property type="entry name" value="TPR_rpt"/>
</dbReference>
<dbReference type="InterPro" id="IPR000719">
    <property type="entry name" value="Prot_kinase_dom"/>
</dbReference>
<dbReference type="CDD" id="cd14014">
    <property type="entry name" value="STKc_PknB_like"/>
    <property type="match status" value="1"/>
</dbReference>
<dbReference type="SMART" id="SM00028">
    <property type="entry name" value="TPR"/>
    <property type="match status" value="3"/>
</dbReference>
<dbReference type="FunFam" id="3.30.565.10:FF:000037">
    <property type="entry name" value="Hybrid sensor histidine kinase/response regulator"/>
    <property type="match status" value="1"/>
</dbReference>
<dbReference type="PROSITE" id="PS50113">
    <property type="entry name" value="PAC"/>
    <property type="match status" value="1"/>
</dbReference>
<dbReference type="InterPro" id="IPR013655">
    <property type="entry name" value="PAS_fold_3"/>
</dbReference>
<dbReference type="SMART" id="SM00086">
    <property type="entry name" value="PAC"/>
    <property type="match status" value="1"/>
</dbReference>
<evidence type="ECO:0000256" key="2">
    <source>
        <dbReference type="ARBA" id="ARBA00012438"/>
    </source>
</evidence>
<dbReference type="RefSeq" id="WP_077863807.1">
    <property type="nucleotide sequence ID" value="NZ_LZYZ01000001.1"/>
</dbReference>
<dbReference type="InterPro" id="IPR053159">
    <property type="entry name" value="Hybrid_Histidine_Kinase"/>
</dbReference>
<evidence type="ECO:0000256" key="7">
    <source>
        <dbReference type="ARBA" id="ARBA00022840"/>
    </source>
</evidence>
<dbReference type="Pfam" id="PF08447">
    <property type="entry name" value="PAS_3"/>
    <property type="match status" value="1"/>
</dbReference>
<dbReference type="PROSITE" id="PS50109">
    <property type="entry name" value="HIS_KIN"/>
    <property type="match status" value="1"/>
</dbReference>
<dbReference type="SUPFAM" id="SSF47384">
    <property type="entry name" value="Homodimeric domain of signal transducing histidine kinase"/>
    <property type="match status" value="1"/>
</dbReference>
<dbReference type="STRING" id="169679.CSACC_37270"/>
<dbReference type="SUPFAM" id="SSF55785">
    <property type="entry name" value="PYP-like sensor domain (PAS domain)"/>
    <property type="match status" value="1"/>
</dbReference>
<dbReference type="Gene3D" id="3.30.450.40">
    <property type="match status" value="1"/>
</dbReference>
<dbReference type="InterPro" id="IPR041664">
    <property type="entry name" value="AAA_16"/>
</dbReference>
<dbReference type="Pfam" id="PF00512">
    <property type="entry name" value="HisKA"/>
    <property type="match status" value="1"/>
</dbReference>
<dbReference type="InterPro" id="IPR003594">
    <property type="entry name" value="HATPase_dom"/>
</dbReference>
<dbReference type="SUPFAM" id="SSF55874">
    <property type="entry name" value="ATPase domain of HSP90 chaperone/DNA topoisomerase II/histidine kinase"/>
    <property type="match status" value="1"/>
</dbReference>
<dbReference type="InterPro" id="IPR003018">
    <property type="entry name" value="GAF"/>
</dbReference>
<dbReference type="Pfam" id="PF02518">
    <property type="entry name" value="HATPase_c"/>
    <property type="match status" value="1"/>
</dbReference>
<keyword evidence="6 13" id="KW-0418">Kinase</keyword>
<accession>A0A1S8NIF4</accession>
<dbReference type="InterPro" id="IPR036890">
    <property type="entry name" value="HATPase_C_sf"/>
</dbReference>
<evidence type="ECO:0000259" key="9">
    <source>
        <dbReference type="PROSITE" id="PS50011"/>
    </source>
</evidence>
<dbReference type="SUPFAM" id="SSF56112">
    <property type="entry name" value="Protein kinase-like (PK-like)"/>
    <property type="match status" value="1"/>
</dbReference>
<dbReference type="Pfam" id="PF00069">
    <property type="entry name" value="Pkinase"/>
    <property type="match status" value="1"/>
</dbReference>
<dbReference type="InterPro" id="IPR000014">
    <property type="entry name" value="PAS"/>
</dbReference>
<dbReference type="SUPFAM" id="SSF52540">
    <property type="entry name" value="P-loop containing nucleoside triphosphate hydrolases"/>
    <property type="match status" value="1"/>
</dbReference>
<dbReference type="InterPro" id="IPR011009">
    <property type="entry name" value="Kinase-like_dom_sf"/>
</dbReference>
<dbReference type="NCBIfam" id="TIGR00229">
    <property type="entry name" value="sensory_box"/>
    <property type="match status" value="1"/>
</dbReference>
<keyword evidence="4 13" id="KW-0808">Transferase</keyword>
<dbReference type="CDD" id="cd16922">
    <property type="entry name" value="HATPase_EvgS-ArcB-TorS-like"/>
    <property type="match status" value="1"/>
</dbReference>
<dbReference type="EMBL" id="LZYZ01000001">
    <property type="protein sequence ID" value="OOM16051.1"/>
    <property type="molecule type" value="Genomic_DNA"/>
</dbReference>
<sequence length="1969" mass="225028">MYMKLKDYEILGELYSGLRSKIYKGKRISDGYPIVLKIMNAECPNSEDIKAFQREFEIGSRINSNNVIKYIEIVKINHSLGIVEEYFSGETIDKFNKVNLKEFLSIAIGICNALKKIQAKNIVHGAINPSNILYDGITGEVKIIDFSNAKCLQNESYIDENNNIFQSCLNYISPEQTGRTNRSMDYRSDFYSLGITFYEMLTGRLPFKSEDTMGLIYSHVAKQPESITTLTSDIPEVVSNIVLKLIAKNPEERYKSASGLKRDLEKCVIAMENNESMNFELGKYDFSGEFCIPQKLYGREKEIKELIESFDRIREGSAQILLIAGSPGVGKSALVNEISDSIKQKNGYFLFGKFEQFQNDIPYSTIIQSLDKFIKQLLVEPSSELKKWKERILKCVGNNGQVIIDVIPTLELIIGKQPEVPQLGAIETQNRFNLVFGNFMKIIATEEHPLVMFIDDLQWADSASLNFMKMMMMDKSNKYLLVIGAYRDNDPNLLRPIMSWMYEIIQGGTKIKTIDLKVIERKDIKLLLQDTLVGLEQDLSDIEELSDCIYSKTQGNPFFVKQFLRSLYDFKHLWFEYNLMKWCFNTEEIRKMNITENVIDLLDSKIKMLKPSAIEYLKYGACMGNEFDLKTLVLVNDKNGESILNSLKEAVKIGLIYDLHNNRESDLMKADIKFKFVHDRVQQAVYSIISDDEKCSIHLQLGQLYLKNYAEFNKSEQLFETVRQLNAGSIIITDKFEKVKLAELNLKAGIAAKQSSAYYSAYTYFNEGIKLLANSNGWQEFYDITLQLYSEITEASYLISNYNKMDKFAAVVLENAKTLMDKVNVYRVKIEASQAQLNVQEALDTALSVLKLMGIDIKANPTKEDVDEVFEEVWNIVKEIKPENLVKLPEMKDEVMLGAMQILLGSTSAAYKIAPMVMNIAVCKMVELSIKFGDSPFSPGAYSLYGLALCSYITNIELGDKLEEYIDLAYKLGKINVDIVEKPNMKPSKVIVLDVNNSSVNEWKESLRDTLKPLMDGYLAGIENGNFEYAGYCLMNYNKHSLYSGKELNIVEDDIKKNIIKLQKIKQGFSVNWVFIFGQIVQNIQGKSKDPIKLTGDFCDEDEMILILEDIGDMLGLVFLYLGKMRVNYIFGSYFSAIQYGKKVEENLAGASATIDIAVYYFYDSLSRLAVHFTLAKEEQIANLTRIRKNQELIKAWAKLAPMNFMHKFYLVQAELCKVTGNFNEARECYDKSIKLARENEYLNDEALAYELAGKFYLDECRRDMAKVYLVEAKNKYQLWGAIAKVNEMKNRYPSLMEETDDNLNAAQSMDLFSIMKASQAISSEINLEGLLVRLMTVILENMGAQRGFLILKSHDTLVIEAYVDAVRNKKEILTLQPLDEFEELPKTVIRFTARTGENVIFPEKTDKFLFDEDPYIINKKPKSFFSTAVKIKNTIKGVLYLENNLVEGAFKPDRVKVIDILSTQAAISLENAILYNTLEENMNDKLRDSENKLRFTVTNAGLGLWEWDIETGEIKINEEWASMVGYTLDELKLQNIDMFFEIMHPDDVVKSKECLKRCFSKELDVYECEFRIKHKNGEWVWILGTGRVMEWDTSNKPIKMSGIHMNISERKVVENELKMAKKAVEEVSLLKRKFLSDLPNEDRSSNNIDNKIKNIPIMTNKTNEIDKTNTILEEVNAIIKDEIQKYGKTEVELIRAKAEANKANLDKTNFIANISHELRTPIAVILSGIQLIEANIKNNSVENNANLFNHIKTIKQNCYRLLRLVNNIIDITKIDARLKKLELKNLNIINLIENVTTSVIKYAELKEITVLFDTDEEERIIAVDSDKIEKSLLNLLSNAIKFTPKNGYIFVKVLNENSKVIISVNDTGIGIPEEKMDIIFERFHQIDNTFTRRNEGSGIGLSIVKSFIELHGGKISVSSELGKGSKFIIEIPVKRLEEDGAEDIQTQVENASSCVDITDMEFSDIYFD</sequence>
<evidence type="ECO:0000256" key="4">
    <source>
        <dbReference type="ARBA" id="ARBA00022679"/>
    </source>
</evidence>
<evidence type="ECO:0000256" key="1">
    <source>
        <dbReference type="ARBA" id="ARBA00000085"/>
    </source>
</evidence>